<feature type="transmembrane region" description="Helical" evidence="6">
    <location>
        <begin position="180"/>
        <end position="200"/>
    </location>
</feature>
<evidence type="ECO:0000256" key="3">
    <source>
        <dbReference type="ARBA" id="ARBA00022692"/>
    </source>
</evidence>
<feature type="transmembrane region" description="Helical" evidence="6">
    <location>
        <begin position="152"/>
        <end position="174"/>
    </location>
</feature>
<keyword evidence="5 6" id="KW-0472">Membrane</keyword>
<evidence type="ECO:0000313" key="9">
    <source>
        <dbReference type="Proteomes" id="UP000242687"/>
    </source>
</evidence>
<evidence type="ECO:0000256" key="4">
    <source>
        <dbReference type="ARBA" id="ARBA00022989"/>
    </source>
</evidence>
<dbReference type="PANTHER" id="PTHR23504:SF15">
    <property type="entry name" value="MAJOR FACILITATOR SUPERFAMILY (MFS) PROFILE DOMAIN-CONTAINING PROTEIN"/>
    <property type="match status" value="1"/>
</dbReference>
<evidence type="ECO:0000256" key="6">
    <source>
        <dbReference type="SAM" id="Phobius"/>
    </source>
</evidence>
<dbReference type="PROSITE" id="PS50850">
    <property type="entry name" value="MFS"/>
    <property type="match status" value="1"/>
</dbReference>
<dbReference type="InterPro" id="IPR001958">
    <property type="entry name" value="Tet-R_TetA/multi-R_MdtG-like"/>
</dbReference>
<sequence length="435" mass="47452">MPELLTPDHDSTSNNKPKKRSAALGFIFITIFIDVLGLGIIVPVLPKLLETLGHIDVSTASKYSGWLNFVYASMQLLFASVIGSLSDKYGRRPVLLISLLGFSIDYLFMAFAPTIAWLFVGRFIAGVAGASNATATAYISDISTGDKRAANFGLVGAASGFGLIIGIGLGAYLGDLNLKFPFLAAAGFAFFNALYGFFVLPESLKPEHRRSFNWKRANPVGALVNIFKRHPELGGLISVLTLVYTAQKSVEYLLSFYLFEKFEWTIKSVGTLGIFIGVVLAAIQGGLIRYTIPKFGQQKNIIAGFIFYAIGLILIAFANKGWMMYVFMIPYCLGGIGGPALQAFATERVHKNEQGELQGAITIVQSLSVIIGPLLFGYTFYASTNNKDTWYFPGFSYAIGAGMVLIALFILIRIFKKYEGRKNSAVTPDHLPLPK</sequence>
<gene>
    <name evidence="8" type="ORF">CLV57_1697</name>
</gene>
<feature type="transmembrane region" description="Helical" evidence="6">
    <location>
        <begin position="357"/>
        <end position="378"/>
    </location>
</feature>
<feature type="transmembrane region" description="Helical" evidence="6">
    <location>
        <begin position="21"/>
        <end position="45"/>
    </location>
</feature>
<dbReference type="RefSeq" id="WP_100340862.1">
    <property type="nucleotide sequence ID" value="NZ_PGFJ01000001.1"/>
</dbReference>
<evidence type="ECO:0000259" key="7">
    <source>
        <dbReference type="PROSITE" id="PS50850"/>
    </source>
</evidence>
<feature type="domain" description="Major facilitator superfamily (MFS) profile" evidence="7">
    <location>
        <begin position="23"/>
        <end position="419"/>
    </location>
</feature>
<feature type="transmembrane region" description="Helical" evidence="6">
    <location>
        <begin position="65"/>
        <end position="82"/>
    </location>
</feature>
<feature type="transmembrane region" description="Helical" evidence="6">
    <location>
        <begin position="94"/>
        <end position="117"/>
    </location>
</feature>
<dbReference type="Pfam" id="PF07690">
    <property type="entry name" value="MFS_1"/>
    <property type="match status" value="1"/>
</dbReference>
<protein>
    <submittedName>
        <fullName evidence="8">DHA1 family tetracycline resistance protein-like MFS transporter</fullName>
    </submittedName>
</protein>
<keyword evidence="2" id="KW-0813">Transport</keyword>
<feature type="transmembrane region" description="Helical" evidence="6">
    <location>
        <begin position="390"/>
        <end position="412"/>
    </location>
</feature>
<feature type="transmembrane region" description="Helical" evidence="6">
    <location>
        <begin position="233"/>
        <end position="250"/>
    </location>
</feature>
<dbReference type="EMBL" id="PGFJ01000001">
    <property type="protein sequence ID" value="PJJ84677.1"/>
    <property type="molecule type" value="Genomic_DNA"/>
</dbReference>
<reference evidence="8 9" key="1">
    <citation type="submission" date="2017-11" db="EMBL/GenBank/DDBJ databases">
        <title>Genomic Encyclopedia of Archaeal and Bacterial Type Strains, Phase II (KMG-II): From Individual Species to Whole Genera.</title>
        <authorList>
            <person name="Goeker M."/>
        </authorList>
    </citation>
    <scope>NUCLEOTIDE SEQUENCE [LARGE SCALE GENOMIC DNA]</scope>
    <source>
        <strain evidence="8 9">DSM 28175</strain>
    </source>
</reference>
<dbReference type="PANTHER" id="PTHR23504">
    <property type="entry name" value="MAJOR FACILITATOR SUPERFAMILY DOMAIN-CONTAINING PROTEIN 10"/>
    <property type="match status" value="1"/>
</dbReference>
<evidence type="ECO:0000256" key="5">
    <source>
        <dbReference type="ARBA" id="ARBA00023136"/>
    </source>
</evidence>
<keyword evidence="3 6" id="KW-0812">Transmembrane</keyword>
<proteinExistence type="predicted"/>
<dbReference type="Gene3D" id="1.20.1250.20">
    <property type="entry name" value="MFS general substrate transporter like domains"/>
    <property type="match status" value="1"/>
</dbReference>
<dbReference type="AlphaFoldDB" id="A0A2H9VV33"/>
<feature type="transmembrane region" description="Helical" evidence="6">
    <location>
        <begin position="324"/>
        <end position="345"/>
    </location>
</feature>
<feature type="transmembrane region" description="Helical" evidence="6">
    <location>
        <begin position="270"/>
        <end position="288"/>
    </location>
</feature>
<evidence type="ECO:0000256" key="2">
    <source>
        <dbReference type="ARBA" id="ARBA00022448"/>
    </source>
</evidence>
<dbReference type="InterPro" id="IPR020846">
    <property type="entry name" value="MFS_dom"/>
</dbReference>
<dbReference type="InterPro" id="IPR011701">
    <property type="entry name" value="MFS"/>
</dbReference>
<dbReference type="SUPFAM" id="SSF103473">
    <property type="entry name" value="MFS general substrate transporter"/>
    <property type="match status" value="1"/>
</dbReference>
<comment type="subcellular location">
    <subcellularLocation>
        <location evidence="1">Membrane</location>
        <topology evidence="1">Multi-pass membrane protein</topology>
    </subcellularLocation>
</comment>
<evidence type="ECO:0000313" key="8">
    <source>
        <dbReference type="EMBL" id="PJJ84677.1"/>
    </source>
</evidence>
<dbReference type="GO" id="GO:0016020">
    <property type="term" value="C:membrane"/>
    <property type="evidence" value="ECO:0007669"/>
    <property type="project" value="UniProtKB-SubCell"/>
</dbReference>
<keyword evidence="4 6" id="KW-1133">Transmembrane helix</keyword>
<feature type="transmembrane region" description="Helical" evidence="6">
    <location>
        <begin position="300"/>
        <end position="318"/>
    </location>
</feature>
<dbReference type="CDD" id="cd17388">
    <property type="entry name" value="MFS_TetA"/>
    <property type="match status" value="1"/>
</dbReference>
<feature type="transmembrane region" description="Helical" evidence="6">
    <location>
        <begin position="123"/>
        <end position="140"/>
    </location>
</feature>
<dbReference type="Proteomes" id="UP000242687">
    <property type="component" value="Unassembled WGS sequence"/>
</dbReference>
<dbReference type="InterPro" id="IPR036259">
    <property type="entry name" value="MFS_trans_sf"/>
</dbReference>
<keyword evidence="9" id="KW-1185">Reference proteome</keyword>
<dbReference type="PRINTS" id="PR01035">
    <property type="entry name" value="TCRTETA"/>
</dbReference>
<organism evidence="8 9">
    <name type="scientific">Mucilaginibacter auburnensis</name>
    <dbReference type="NCBI Taxonomy" id="1457233"/>
    <lineage>
        <taxon>Bacteria</taxon>
        <taxon>Pseudomonadati</taxon>
        <taxon>Bacteroidota</taxon>
        <taxon>Sphingobacteriia</taxon>
        <taxon>Sphingobacteriales</taxon>
        <taxon>Sphingobacteriaceae</taxon>
        <taxon>Mucilaginibacter</taxon>
    </lineage>
</organism>
<accession>A0A2H9VV33</accession>
<comment type="caution">
    <text evidence="8">The sequence shown here is derived from an EMBL/GenBank/DDBJ whole genome shotgun (WGS) entry which is preliminary data.</text>
</comment>
<name>A0A2H9VV33_9SPHI</name>
<dbReference type="OrthoDB" id="9793283at2"/>
<dbReference type="GO" id="GO:0022857">
    <property type="term" value="F:transmembrane transporter activity"/>
    <property type="evidence" value="ECO:0007669"/>
    <property type="project" value="InterPro"/>
</dbReference>
<evidence type="ECO:0000256" key="1">
    <source>
        <dbReference type="ARBA" id="ARBA00004141"/>
    </source>
</evidence>